<feature type="compositionally biased region" description="Basic and acidic residues" evidence="1">
    <location>
        <begin position="1"/>
        <end position="16"/>
    </location>
</feature>
<sequence length="216" mass="23985">MENDRKTAVHKEKEDAITPAPTATHSLAQEKEAGEPKIAQIVNYFKEGQSITVKQHQRIATYYRQRAEANHIAPSADIEYVLNQILSMNEDEAVRILVGAIAHHNDDPNFPAATLVRMRRIVTGSRANCNGGNAATPMDPGEPAEAGITAPITKEDCAFELKTEAAIYYHHSPYPEVRSVAIPGNNPSTPFKTVRAYFLRISFIKKRTGFLIFNKI</sequence>
<evidence type="ECO:0000313" key="3">
    <source>
        <dbReference type="Proteomes" id="UP001444661"/>
    </source>
</evidence>
<feature type="region of interest" description="Disordered" evidence="1">
    <location>
        <begin position="1"/>
        <end position="24"/>
    </location>
</feature>
<evidence type="ECO:0000313" key="2">
    <source>
        <dbReference type="EMBL" id="KAK8017489.1"/>
    </source>
</evidence>
<gene>
    <name evidence="2" type="ORF">PG993_013815</name>
</gene>
<evidence type="ECO:0000256" key="1">
    <source>
        <dbReference type="SAM" id="MobiDB-lite"/>
    </source>
</evidence>
<dbReference type="EMBL" id="JAQQWK010000013">
    <property type="protein sequence ID" value="KAK8017489.1"/>
    <property type="molecule type" value="Genomic_DNA"/>
</dbReference>
<reference evidence="2 3" key="1">
    <citation type="submission" date="2023-01" db="EMBL/GenBank/DDBJ databases">
        <title>Analysis of 21 Apiospora genomes using comparative genomics revels a genus with tremendous synthesis potential of carbohydrate active enzymes and secondary metabolites.</title>
        <authorList>
            <person name="Sorensen T."/>
        </authorList>
    </citation>
    <scope>NUCLEOTIDE SEQUENCE [LARGE SCALE GENOMIC DNA]</scope>
    <source>
        <strain evidence="2 3">CBS 33761</strain>
    </source>
</reference>
<accession>A0ABR1RR84</accession>
<name>A0ABR1RR84_9PEZI</name>
<proteinExistence type="predicted"/>
<keyword evidence="3" id="KW-1185">Reference proteome</keyword>
<comment type="caution">
    <text evidence="2">The sequence shown here is derived from an EMBL/GenBank/DDBJ whole genome shotgun (WGS) entry which is preliminary data.</text>
</comment>
<protein>
    <submittedName>
        <fullName evidence="2">Uncharacterized protein</fullName>
    </submittedName>
</protein>
<dbReference type="Proteomes" id="UP001444661">
    <property type="component" value="Unassembled WGS sequence"/>
</dbReference>
<organism evidence="2 3">
    <name type="scientific">Apiospora rasikravindrae</name>
    <dbReference type="NCBI Taxonomy" id="990691"/>
    <lineage>
        <taxon>Eukaryota</taxon>
        <taxon>Fungi</taxon>
        <taxon>Dikarya</taxon>
        <taxon>Ascomycota</taxon>
        <taxon>Pezizomycotina</taxon>
        <taxon>Sordariomycetes</taxon>
        <taxon>Xylariomycetidae</taxon>
        <taxon>Amphisphaeriales</taxon>
        <taxon>Apiosporaceae</taxon>
        <taxon>Apiospora</taxon>
    </lineage>
</organism>